<dbReference type="Gene3D" id="3.30.460.40">
    <property type="match status" value="1"/>
</dbReference>
<evidence type="ECO:0000313" key="3">
    <source>
        <dbReference type="Proteomes" id="UP000567179"/>
    </source>
</evidence>
<sequence length="294" mass="32836">MQTTFVASVGPVALASPVISAEPTPSQAPVNPPVNARQPNAKQRKPRALNVDAQAVRLELVTVAAHLATRILIQNGLSCAVFGSLAAKLYGAPRAPKDVDILVSQEVADSDATNQQLSAMELKELILRNNPLNFYLKMPRDPTAEYRILWYRRWYRGPECKVDILVPGTMYLPHLPKQSGVVVSDIPLVPFGLLLLHKLQGWDDHRKAEEPFKRAKQHQDAGDVRRLLALKETGKLQGTKAWDDRAMFGEVFMALTRERVQAYCEAFPDRAARWQEIGFDVVIPETKKEPTEEA</sequence>
<dbReference type="SUPFAM" id="SSF81301">
    <property type="entry name" value="Nucleotidyltransferase"/>
    <property type="match status" value="1"/>
</dbReference>
<dbReference type="EMBL" id="JAACJJ010000056">
    <property type="protein sequence ID" value="KAF5312853.1"/>
    <property type="molecule type" value="Genomic_DNA"/>
</dbReference>
<gene>
    <name evidence="2" type="ORF">D9619_002456</name>
</gene>
<keyword evidence="3" id="KW-1185">Reference proteome</keyword>
<dbReference type="AlphaFoldDB" id="A0A8H5EUT4"/>
<evidence type="ECO:0000313" key="2">
    <source>
        <dbReference type="EMBL" id="KAF5312853.1"/>
    </source>
</evidence>
<comment type="caution">
    <text evidence="2">The sequence shown here is derived from an EMBL/GenBank/DDBJ whole genome shotgun (WGS) entry which is preliminary data.</text>
</comment>
<reference evidence="2 3" key="1">
    <citation type="journal article" date="2020" name="ISME J.">
        <title>Uncovering the hidden diversity of litter-decomposition mechanisms in mushroom-forming fungi.</title>
        <authorList>
            <person name="Floudas D."/>
            <person name="Bentzer J."/>
            <person name="Ahren D."/>
            <person name="Johansson T."/>
            <person name="Persson P."/>
            <person name="Tunlid A."/>
        </authorList>
    </citation>
    <scope>NUCLEOTIDE SEQUENCE [LARGE SCALE GENOMIC DNA]</scope>
    <source>
        <strain evidence="2 3">CBS 101986</strain>
    </source>
</reference>
<feature type="region of interest" description="Disordered" evidence="1">
    <location>
        <begin position="20"/>
        <end position="45"/>
    </location>
</feature>
<organism evidence="2 3">
    <name type="scientific">Psilocybe cf. subviscida</name>
    <dbReference type="NCBI Taxonomy" id="2480587"/>
    <lineage>
        <taxon>Eukaryota</taxon>
        <taxon>Fungi</taxon>
        <taxon>Dikarya</taxon>
        <taxon>Basidiomycota</taxon>
        <taxon>Agaricomycotina</taxon>
        <taxon>Agaricomycetes</taxon>
        <taxon>Agaricomycetidae</taxon>
        <taxon>Agaricales</taxon>
        <taxon>Agaricineae</taxon>
        <taxon>Strophariaceae</taxon>
        <taxon>Psilocybe</taxon>
    </lineage>
</organism>
<dbReference type="OrthoDB" id="3133286at2759"/>
<evidence type="ECO:0000256" key="1">
    <source>
        <dbReference type="SAM" id="MobiDB-lite"/>
    </source>
</evidence>
<accession>A0A8H5EUT4</accession>
<dbReference type="InterPro" id="IPR043519">
    <property type="entry name" value="NT_sf"/>
</dbReference>
<proteinExistence type="predicted"/>
<name>A0A8H5EUT4_9AGAR</name>
<dbReference type="Proteomes" id="UP000567179">
    <property type="component" value="Unassembled WGS sequence"/>
</dbReference>
<protein>
    <submittedName>
        <fullName evidence="2">Uncharacterized protein</fullName>
    </submittedName>
</protein>